<dbReference type="EMBL" id="UZAU01000163">
    <property type="status" value="NOT_ANNOTATED_CDS"/>
    <property type="molecule type" value="Genomic_DNA"/>
</dbReference>
<accession>A0A803RCK8</accession>
<keyword evidence="2" id="KW-1185">Reference proteome</keyword>
<dbReference type="EnsemblPlants" id="novel_model_947_5bd9a17a">
    <property type="protein sequence ID" value="cds.novel_model_947_5bd9a17a"/>
    <property type="gene ID" value="novel_gene_530_5bd9a17a"/>
</dbReference>
<sequence length="148" mass="16010">MNGPNETPSSLVTNNLDTSLRPYTLKSSFSREHASTEWLASILRMRSNILGASGLVVGICATISCAESLAASPALAMISKTPSSMADCKDMESTLEFTSCAAYAKFSSSCFLSSLTICGEFSNFSEGEAMREYLLSFWCLRLNLCLLQ</sequence>
<name>A0A803RCK8_CANSA</name>
<dbReference type="AlphaFoldDB" id="A0A803RCK8"/>
<reference evidence="1" key="1">
    <citation type="submission" date="2018-11" db="EMBL/GenBank/DDBJ databases">
        <authorList>
            <person name="Grassa J C."/>
        </authorList>
    </citation>
    <scope>NUCLEOTIDE SEQUENCE [LARGE SCALE GENOMIC DNA]</scope>
</reference>
<proteinExistence type="predicted"/>
<protein>
    <submittedName>
        <fullName evidence="1">Uncharacterized protein</fullName>
    </submittedName>
</protein>
<dbReference type="Gramene" id="novel_model_947_5bd9a17a">
    <property type="protein sequence ID" value="cds.novel_model_947_5bd9a17a"/>
    <property type="gene ID" value="novel_gene_530_5bd9a17a"/>
</dbReference>
<organism evidence="1 2">
    <name type="scientific">Cannabis sativa</name>
    <name type="common">Hemp</name>
    <name type="synonym">Marijuana</name>
    <dbReference type="NCBI Taxonomy" id="3483"/>
    <lineage>
        <taxon>Eukaryota</taxon>
        <taxon>Viridiplantae</taxon>
        <taxon>Streptophyta</taxon>
        <taxon>Embryophyta</taxon>
        <taxon>Tracheophyta</taxon>
        <taxon>Spermatophyta</taxon>
        <taxon>Magnoliopsida</taxon>
        <taxon>eudicotyledons</taxon>
        <taxon>Gunneridae</taxon>
        <taxon>Pentapetalae</taxon>
        <taxon>rosids</taxon>
        <taxon>fabids</taxon>
        <taxon>Rosales</taxon>
        <taxon>Cannabaceae</taxon>
        <taxon>Cannabis</taxon>
    </lineage>
</organism>
<dbReference type="Proteomes" id="UP000596661">
    <property type="component" value="Chromosome 2"/>
</dbReference>
<evidence type="ECO:0000313" key="2">
    <source>
        <dbReference type="Proteomes" id="UP000596661"/>
    </source>
</evidence>
<reference evidence="1" key="2">
    <citation type="submission" date="2021-03" db="UniProtKB">
        <authorList>
            <consortium name="EnsemblPlants"/>
        </authorList>
    </citation>
    <scope>IDENTIFICATION</scope>
</reference>
<evidence type="ECO:0000313" key="1">
    <source>
        <dbReference type="EnsemblPlants" id="cds.novel_model_947_5bd9a17a"/>
    </source>
</evidence>